<keyword evidence="6" id="KW-0406">Ion transport</keyword>
<evidence type="ECO:0000313" key="10">
    <source>
        <dbReference type="EMBL" id="URE37184.1"/>
    </source>
</evidence>
<evidence type="ECO:0000256" key="2">
    <source>
        <dbReference type="ARBA" id="ARBA00007079"/>
    </source>
</evidence>
<protein>
    <submittedName>
        <fullName evidence="10">Aluminum-activated malate transporter</fullName>
    </submittedName>
</protein>
<evidence type="ECO:0000256" key="6">
    <source>
        <dbReference type="ARBA" id="ARBA00023065"/>
    </source>
</evidence>
<organism evidence="10 11">
    <name type="scientific">Musa troglodytarum</name>
    <name type="common">fe'i banana</name>
    <dbReference type="NCBI Taxonomy" id="320322"/>
    <lineage>
        <taxon>Eukaryota</taxon>
        <taxon>Viridiplantae</taxon>
        <taxon>Streptophyta</taxon>
        <taxon>Embryophyta</taxon>
        <taxon>Tracheophyta</taxon>
        <taxon>Spermatophyta</taxon>
        <taxon>Magnoliopsida</taxon>
        <taxon>Liliopsida</taxon>
        <taxon>Zingiberales</taxon>
        <taxon>Musaceae</taxon>
        <taxon>Musa</taxon>
    </lineage>
</organism>
<dbReference type="InterPro" id="IPR020966">
    <property type="entry name" value="ALMT"/>
</dbReference>
<evidence type="ECO:0000256" key="8">
    <source>
        <dbReference type="ARBA" id="ARBA00023303"/>
    </source>
</evidence>
<dbReference type="GO" id="GO:0016020">
    <property type="term" value="C:membrane"/>
    <property type="evidence" value="ECO:0007669"/>
    <property type="project" value="UniProtKB-SubCell"/>
</dbReference>
<keyword evidence="5 9" id="KW-1133">Transmembrane helix</keyword>
<keyword evidence="8" id="KW-0407">Ion channel</keyword>
<dbReference type="GO" id="GO:0015743">
    <property type="term" value="P:malate transport"/>
    <property type="evidence" value="ECO:0007669"/>
    <property type="project" value="InterPro"/>
</dbReference>
<evidence type="ECO:0000256" key="4">
    <source>
        <dbReference type="ARBA" id="ARBA00022692"/>
    </source>
</evidence>
<evidence type="ECO:0000313" key="11">
    <source>
        <dbReference type="Proteomes" id="UP001055439"/>
    </source>
</evidence>
<dbReference type="OrthoDB" id="68611at2759"/>
<feature type="transmembrane region" description="Helical" evidence="9">
    <location>
        <begin position="88"/>
        <end position="107"/>
    </location>
</feature>
<comment type="subcellular location">
    <subcellularLocation>
        <location evidence="1">Membrane</location>
        <topology evidence="1">Multi-pass membrane protein</topology>
    </subcellularLocation>
</comment>
<evidence type="ECO:0000256" key="3">
    <source>
        <dbReference type="ARBA" id="ARBA00022448"/>
    </source>
</evidence>
<keyword evidence="11" id="KW-1185">Reference proteome</keyword>
<comment type="similarity">
    <text evidence="2">Belongs to the aromatic acid exporter (TC 2.A.85) family.</text>
</comment>
<dbReference type="PANTHER" id="PTHR31086">
    <property type="entry name" value="ALUMINUM-ACTIVATED MALATE TRANSPORTER 10"/>
    <property type="match status" value="1"/>
</dbReference>
<feature type="transmembrane region" description="Helical" evidence="9">
    <location>
        <begin position="113"/>
        <end position="133"/>
    </location>
</feature>
<reference evidence="10" key="1">
    <citation type="submission" date="2022-05" db="EMBL/GenBank/DDBJ databases">
        <title>The Musa troglodytarum L. genome provides insights into the mechanism of non-climacteric behaviour and enrichment of carotenoids.</title>
        <authorList>
            <person name="Wang J."/>
        </authorList>
    </citation>
    <scope>NUCLEOTIDE SEQUENCE</scope>
    <source>
        <tissue evidence="10">Leaf</tissue>
    </source>
</reference>
<evidence type="ECO:0000256" key="5">
    <source>
        <dbReference type="ARBA" id="ARBA00022989"/>
    </source>
</evidence>
<evidence type="ECO:0000256" key="1">
    <source>
        <dbReference type="ARBA" id="ARBA00004141"/>
    </source>
</evidence>
<sequence length="510" mass="55788">MLLQADRATASPEFAMSTRVEMASEKEASRGLEWQVTVPGGSSVRLEADSAPAAAGWRMHRLASAMRSKVFDFASKVRRIAAEDPRKVVHCMKVGLALALVSVFYYTRPLYDGVGGAAMWAVMTVVVVFEFTVGGSLCKGLNRATATLTAGSVAFGIHWLAIKSGRTADHIILGAAVFLLCKRTHAILAWSIDPGHNTSLTGGHFFLSFCCDVLRFIPTINARFDYGVTIFILTFNLVAVSCYRVGKLLALAQWRFCTITIGFCICLTVCVVIRPVWAGEELHRLVMRNMEKLADSLEESVAEYLEEEGGVDGNQKLGQKSQGYKCVLNSKSSEDSLANLARWEPSHGCFSFQHPWRRYLEVGAAMRQCAYCIESLDSCINSENQQPPDSVKKHLARVYAKVTAESSKVLKELASSFRSMRKPSSIDYLVEDMKNTADELQNALGSLPQEATSLIVETLPLITAASLLIEVSVRVEGVVHAVKEITALPCFKPTDGEELKAQNKAPSTAA</sequence>
<dbReference type="GO" id="GO:0034220">
    <property type="term" value="P:monoatomic ion transmembrane transport"/>
    <property type="evidence" value="ECO:0007669"/>
    <property type="project" value="UniProtKB-KW"/>
</dbReference>
<feature type="transmembrane region" description="Helical" evidence="9">
    <location>
        <begin position="252"/>
        <end position="277"/>
    </location>
</feature>
<name>A0A9E7HMD0_9LILI</name>
<gene>
    <name evidence="10" type="ORF">MUK42_06920</name>
</gene>
<dbReference type="Pfam" id="PF11744">
    <property type="entry name" value="ALMT"/>
    <property type="match status" value="2"/>
</dbReference>
<dbReference type="EMBL" id="CP097510">
    <property type="protein sequence ID" value="URE37184.1"/>
    <property type="molecule type" value="Genomic_DNA"/>
</dbReference>
<evidence type="ECO:0000256" key="7">
    <source>
        <dbReference type="ARBA" id="ARBA00023136"/>
    </source>
</evidence>
<keyword evidence="7 9" id="KW-0472">Membrane</keyword>
<keyword evidence="3" id="KW-0813">Transport</keyword>
<evidence type="ECO:0000256" key="9">
    <source>
        <dbReference type="SAM" id="Phobius"/>
    </source>
</evidence>
<keyword evidence="4 9" id="KW-0812">Transmembrane</keyword>
<dbReference type="Proteomes" id="UP001055439">
    <property type="component" value="Chromosome 8"/>
</dbReference>
<dbReference type="AlphaFoldDB" id="A0A9E7HMD0"/>
<proteinExistence type="inferred from homology"/>
<accession>A0A9E7HMD0</accession>
<feature type="transmembrane region" description="Helical" evidence="9">
    <location>
        <begin position="224"/>
        <end position="246"/>
    </location>
</feature>